<evidence type="ECO:0000313" key="7">
    <source>
        <dbReference type="Proteomes" id="UP000886852"/>
    </source>
</evidence>
<gene>
    <name evidence="6" type="ORF">IAC72_02215</name>
</gene>
<dbReference type="PANTHER" id="PTHR30290:SF9">
    <property type="entry name" value="OLIGOPEPTIDE-BINDING PROTEIN APPA"/>
    <property type="match status" value="1"/>
</dbReference>
<dbReference type="Pfam" id="PF00496">
    <property type="entry name" value="SBP_bac_5"/>
    <property type="match status" value="1"/>
</dbReference>
<dbReference type="EMBL" id="DVOC01000040">
    <property type="protein sequence ID" value="HIU90818.1"/>
    <property type="molecule type" value="Genomic_DNA"/>
</dbReference>
<evidence type="ECO:0000313" key="6">
    <source>
        <dbReference type="EMBL" id="HIU90818.1"/>
    </source>
</evidence>
<evidence type="ECO:0000259" key="5">
    <source>
        <dbReference type="Pfam" id="PF00496"/>
    </source>
</evidence>
<reference evidence="6" key="1">
    <citation type="submission" date="2020-10" db="EMBL/GenBank/DDBJ databases">
        <authorList>
            <person name="Gilroy R."/>
        </authorList>
    </citation>
    <scope>NUCLEOTIDE SEQUENCE</scope>
    <source>
        <strain evidence="6">ChiHjej12B11-7776</strain>
    </source>
</reference>
<comment type="caution">
    <text evidence="6">The sequence shown here is derived from an EMBL/GenBank/DDBJ whole genome shotgun (WGS) entry which is preliminary data.</text>
</comment>
<dbReference type="Gene3D" id="3.40.190.10">
    <property type="entry name" value="Periplasmic binding protein-like II"/>
    <property type="match status" value="1"/>
</dbReference>
<evidence type="ECO:0000256" key="3">
    <source>
        <dbReference type="ARBA" id="ARBA00022729"/>
    </source>
</evidence>
<protein>
    <recommendedName>
        <fullName evidence="5">Solute-binding protein family 5 domain-containing protein</fullName>
    </recommendedName>
</protein>
<evidence type="ECO:0000256" key="2">
    <source>
        <dbReference type="ARBA" id="ARBA00022448"/>
    </source>
</evidence>
<keyword evidence="3 4" id="KW-0732">Signal</keyword>
<dbReference type="PANTHER" id="PTHR30290">
    <property type="entry name" value="PERIPLASMIC BINDING COMPONENT OF ABC TRANSPORTER"/>
    <property type="match status" value="1"/>
</dbReference>
<feature type="chain" id="PRO_5038734594" description="Solute-binding protein family 5 domain-containing protein" evidence="4">
    <location>
        <begin position="24"/>
        <end position="756"/>
    </location>
</feature>
<comment type="similarity">
    <text evidence="1">Belongs to the bacterial solute-binding protein 5 family.</text>
</comment>
<feature type="signal peptide" evidence="4">
    <location>
        <begin position="1"/>
        <end position="23"/>
    </location>
</feature>
<dbReference type="Proteomes" id="UP000886852">
    <property type="component" value="Unassembled WGS sequence"/>
</dbReference>
<dbReference type="Gene3D" id="3.10.105.10">
    <property type="entry name" value="Dipeptide-binding Protein, Domain 3"/>
    <property type="match status" value="1"/>
</dbReference>
<dbReference type="GO" id="GO:0015833">
    <property type="term" value="P:peptide transport"/>
    <property type="evidence" value="ECO:0007669"/>
    <property type="project" value="TreeGrafter"/>
</dbReference>
<feature type="domain" description="Solute-binding protein family 5" evidence="5">
    <location>
        <begin position="150"/>
        <end position="489"/>
    </location>
</feature>
<evidence type="ECO:0000256" key="4">
    <source>
        <dbReference type="SAM" id="SignalP"/>
    </source>
</evidence>
<name>A0A9D1SPC4_9BACT</name>
<reference evidence="6" key="2">
    <citation type="journal article" date="2021" name="PeerJ">
        <title>Extensive microbial diversity within the chicken gut microbiome revealed by metagenomics and culture.</title>
        <authorList>
            <person name="Gilroy R."/>
            <person name="Ravi A."/>
            <person name="Getino M."/>
            <person name="Pursley I."/>
            <person name="Horton D.L."/>
            <person name="Alikhan N.F."/>
            <person name="Baker D."/>
            <person name="Gharbi K."/>
            <person name="Hall N."/>
            <person name="Watson M."/>
            <person name="Adriaenssens E.M."/>
            <person name="Foster-Nyarko E."/>
            <person name="Jarju S."/>
            <person name="Secka A."/>
            <person name="Antonio M."/>
            <person name="Oren A."/>
            <person name="Chaudhuri R.R."/>
            <person name="La Ragione R."/>
            <person name="Hildebrand F."/>
            <person name="Pallen M.J."/>
        </authorList>
    </citation>
    <scope>NUCLEOTIDE SEQUENCE</scope>
    <source>
        <strain evidence="6">ChiHjej12B11-7776</strain>
    </source>
</reference>
<evidence type="ECO:0000256" key="1">
    <source>
        <dbReference type="ARBA" id="ARBA00005695"/>
    </source>
</evidence>
<dbReference type="InterPro" id="IPR039424">
    <property type="entry name" value="SBP_5"/>
</dbReference>
<organism evidence="6 7">
    <name type="scientific">Candidatus Fimimonas merdipullorum</name>
    <dbReference type="NCBI Taxonomy" id="2840822"/>
    <lineage>
        <taxon>Bacteria</taxon>
        <taxon>Pseudomonadati</taxon>
        <taxon>Myxococcota</taxon>
        <taxon>Myxococcia</taxon>
        <taxon>Myxococcales</taxon>
        <taxon>Cystobacterineae</taxon>
        <taxon>Myxococcaceae</taxon>
        <taxon>Myxococcaceae incertae sedis</taxon>
        <taxon>Candidatus Fimimonas</taxon>
    </lineage>
</organism>
<dbReference type="PROSITE" id="PS51257">
    <property type="entry name" value="PROKAR_LIPOPROTEIN"/>
    <property type="match status" value="1"/>
</dbReference>
<dbReference type="AlphaFoldDB" id="A0A9D1SPC4"/>
<accession>A0A9D1SPC4</accession>
<dbReference type="GO" id="GO:1904680">
    <property type="term" value="F:peptide transmembrane transporter activity"/>
    <property type="evidence" value="ECO:0007669"/>
    <property type="project" value="TreeGrafter"/>
</dbReference>
<dbReference type="InterPro" id="IPR000914">
    <property type="entry name" value="SBP_5_dom"/>
</dbReference>
<dbReference type="SUPFAM" id="SSF53850">
    <property type="entry name" value="Periplasmic binding protein-like II"/>
    <property type="match status" value="1"/>
</dbReference>
<sequence>MRKTMKFLAVVLALLFVATFALAACQHKCQHVCPTCGKCTSDCTDPACADKCPGHEDGGDEDKYPTDGSVYNDFKIGGTVILGSTTQLGGDFRFTGLGQSSANASDQDIKGLTSGYSTMELDQNGSYVWNETAVASHEEEVIDVSDGVQNLKITIKINEGLKMSGGTEVTAANYLAYILAFSSPVGTAGLQYNRAGQSFVGYDAFAAYDGTNEGVEGATKVFSGLRLIDEYTFSIEIAGPDYYPYYYADSSGAVSPYDLGLVLGEGVEVKDDGQGAYLTDAWYAKTGETYDKKAHLTSARFDIDTYEYTGPYTVSSWNETSAEATLKINTNFAGNFEGQKPHIETIVYRLALEETQFAQLQNGELDVLAGLTGGDTVRQALSIVSEGGFKETHYDRAGYGKLQFNCDFSPTMFTEVRQAIAYSLDREEFANTFTGGYGSVTHGPYSVNFDAYLDNEDALEANLNTYAVSSTKARQVLEEGGWIYNSDGSTPYDASKGNGIRYKKLSPSEYGPDNINQTYKAVSVTDGKEYKTEQIGGEYYMPLAVNWLSSEDNPVSDLLTTMLLEGTALKEIGMLLTKTTVDFVKLQGELSRIPSYGYDGTPVYGMYNLATGWNTAQYDYSYNWIGNDNPEMYEAWFSYSSNYLSDPLDVTFSWWDTENQGLTFDEAAAKAGGADKLGMNYLSFAMVYSVDPGDVEEYNKWFYQYMIRWNELLPDIPLYSNIYYDVYNADILNFKTSPFFGPADAILYCGSASAQG</sequence>
<proteinExistence type="inferred from homology"/>
<keyword evidence="2" id="KW-0813">Transport</keyword>